<dbReference type="KEGG" id="falb:HYN59_14110"/>
<organism evidence="1 2">
    <name type="scientific">Flavobacterium album</name>
    <dbReference type="NCBI Taxonomy" id="2175091"/>
    <lineage>
        <taxon>Bacteria</taxon>
        <taxon>Pseudomonadati</taxon>
        <taxon>Bacteroidota</taxon>
        <taxon>Flavobacteriia</taxon>
        <taxon>Flavobacteriales</taxon>
        <taxon>Flavobacteriaceae</taxon>
        <taxon>Flavobacterium</taxon>
    </lineage>
</organism>
<reference evidence="1 2" key="1">
    <citation type="submission" date="2018-04" db="EMBL/GenBank/DDBJ databases">
        <title>Genome sequencing of Flavobacterium sp. HYN0059.</title>
        <authorList>
            <person name="Yi H."/>
            <person name="Baek C."/>
        </authorList>
    </citation>
    <scope>NUCLEOTIDE SEQUENCE [LARGE SCALE GENOMIC DNA]</scope>
    <source>
        <strain evidence="1 2">HYN0059</strain>
    </source>
</reference>
<keyword evidence="2" id="KW-1185">Reference proteome</keyword>
<proteinExistence type="predicted"/>
<dbReference type="Proteomes" id="UP000244929">
    <property type="component" value="Chromosome"/>
</dbReference>
<evidence type="ECO:0000313" key="1">
    <source>
        <dbReference type="EMBL" id="AWH86172.1"/>
    </source>
</evidence>
<evidence type="ECO:0000313" key="2">
    <source>
        <dbReference type="Proteomes" id="UP000244929"/>
    </source>
</evidence>
<name>A0A2S1R0I3_9FLAO</name>
<accession>A0A2S1R0I3</accession>
<protein>
    <submittedName>
        <fullName evidence="1">Uncharacterized protein</fullName>
    </submittedName>
</protein>
<gene>
    <name evidence="1" type="ORF">HYN59_14110</name>
</gene>
<dbReference type="EMBL" id="CP029186">
    <property type="protein sequence ID" value="AWH86172.1"/>
    <property type="molecule type" value="Genomic_DNA"/>
</dbReference>
<sequence length="176" mass="20442">MVYTPWCVAASIEDSIKGIDYSMGLGVVAKKIKDRKRSPKRSVSVFLDEQVISLYHNYNGYRLYIINATDKDERFDTDCGVLFAGTKAYIDDKWQSIEEKPLIISCSFTYEILKTGYYWEFHVPKFTGEIPVKIRYKVYAGGTYIYSNEIDAKINRGQLTNKTSDYPEWEKPLEEH</sequence>
<dbReference type="AlphaFoldDB" id="A0A2S1R0I3"/>